<feature type="binding site" evidence="6">
    <location>
        <begin position="120"/>
        <end position="121"/>
    </location>
    <ligand>
        <name>NAD(+)</name>
        <dbReference type="ChEBI" id="CHEBI:57540"/>
    </ligand>
</feature>
<dbReference type="SUPFAM" id="SSF111331">
    <property type="entry name" value="NAD kinase/diacylglycerol kinase-like"/>
    <property type="match status" value="1"/>
</dbReference>
<comment type="function">
    <text evidence="6">Involved in the regulation of the intracellular balance of NAD and NADP, and is a key enzyme in the biosynthesis of NADP. Catalyzes specifically the phosphorylation on 2'-hydroxyl of the adenosine moiety of NAD to yield NADP.</text>
</comment>
<reference evidence="7" key="2">
    <citation type="journal article" date="2021" name="PeerJ">
        <title>Extensive microbial diversity within the chicken gut microbiome revealed by metagenomics and culture.</title>
        <authorList>
            <person name="Gilroy R."/>
            <person name="Ravi A."/>
            <person name="Getino M."/>
            <person name="Pursley I."/>
            <person name="Horton D.L."/>
            <person name="Alikhan N.F."/>
            <person name="Baker D."/>
            <person name="Gharbi K."/>
            <person name="Hall N."/>
            <person name="Watson M."/>
            <person name="Adriaenssens E.M."/>
            <person name="Foster-Nyarko E."/>
            <person name="Jarju S."/>
            <person name="Secka A."/>
            <person name="Antonio M."/>
            <person name="Oren A."/>
            <person name="Chaudhuri R.R."/>
            <person name="La Ragione R."/>
            <person name="Hildebrand F."/>
            <person name="Pallen M.J."/>
        </authorList>
    </citation>
    <scope>NUCLEOTIDE SEQUENCE</scope>
    <source>
        <strain evidence="7">CHK195-11698</strain>
    </source>
</reference>
<dbReference type="InterPro" id="IPR016064">
    <property type="entry name" value="NAD/diacylglycerol_kinase_sf"/>
</dbReference>
<dbReference type="Pfam" id="PF20143">
    <property type="entry name" value="NAD_kinase_C"/>
    <property type="match status" value="1"/>
</dbReference>
<dbReference type="PANTHER" id="PTHR20275:SF0">
    <property type="entry name" value="NAD KINASE"/>
    <property type="match status" value="1"/>
</dbReference>
<feature type="binding site" evidence="6">
    <location>
        <position position="148"/>
    </location>
    <ligand>
        <name>NAD(+)</name>
        <dbReference type="ChEBI" id="CHEBI:57540"/>
    </ligand>
</feature>
<dbReference type="GO" id="GO:0005737">
    <property type="term" value="C:cytoplasm"/>
    <property type="evidence" value="ECO:0007669"/>
    <property type="project" value="UniProtKB-SubCell"/>
</dbReference>
<dbReference type="PANTHER" id="PTHR20275">
    <property type="entry name" value="NAD KINASE"/>
    <property type="match status" value="1"/>
</dbReference>
<dbReference type="InterPro" id="IPR017437">
    <property type="entry name" value="ATP-NAD_kinase_PpnK-typ_C"/>
</dbReference>
<gene>
    <name evidence="6" type="primary">nadK</name>
    <name evidence="7" type="ORF">IAD15_11225</name>
</gene>
<dbReference type="AlphaFoldDB" id="A0A9D1HQD8"/>
<dbReference type="GO" id="GO:0046872">
    <property type="term" value="F:metal ion binding"/>
    <property type="evidence" value="ECO:0007669"/>
    <property type="project" value="UniProtKB-UniRule"/>
</dbReference>
<dbReference type="EC" id="2.7.1.23" evidence="6"/>
<feature type="active site" description="Proton acceptor" evidence="6">
    <location>
        <position position="46"/>
    </location>
</feature>
<dbReference type="Gene3D" id="2.60.200.30">
    <property type="entry name" value="Probable inorganic polyphosphate/atp-NAD kinase, domain 2"/>
    <property type="match status" value="1"/>
</dbReference>
<keyword evidence="1 6" id="KW-0808">Transferase</keyword>
<comment type="similarity">
    <text evidence="6">Belongs to the NAD kinase family.</text>
</comment>
<dbReference type="InterPro" id="IPR002504">
    <property type="entry name" value="NADK"/>
</dbReference>
<evidence type="ECO:0000256" key="2">
    <source>
        <dbReference type="ARBA" id="ARBA00022777"/>
    </source>
</evidence>
<evidence type="ECO:0000256" key="4">
    <source>
        <dbReference type="ARBA" id="ARBA00023027"/>
    </source>
</evidence>
<organism evidence="7 8">
    <name type="scientific">Candidatus Fimiplasma intestinipullorum</name>
    <dbReference type="NCBI Taxonomy" id="2840825"/>
    <lineage>
        <taxon>Bacteria</taxon>
        <taxon>Bacillati</taxon>
        <taxon>Bacillota</taxon>
        <taxon>Clostridia</taxon>
        <taxon>Eubacteriales</taxon>
        <taxon>Candidatus Fimiplasma</taxon>
    </lineage>
</organism>
<evidence type="ECO:0000313" key="8">
    <source>
        <dbReference type="Proteomes" id="UP000824175"/>
    </source>
</evidence>
<comment type="subcellular location">
    <subcellularLocation>
        <location evidence="6">Cytoplasm</location>
    </subcellularLocation>
</comment>
<dbReference type="GO" id="GO:0006741">
    <property type="term" value="P:NADP+ biosynthetic process"/>
    <property type="evidence" value="ECO:0007669"/>
    <property type="project" value="UniProtKB-UniRule"/>
</dbReference>
<dbReference type="GO" id="GO:0005524">
    <property type="term" value="F:ATP binding"/>
    <property type="evidence" value="ECO:0007669"/>
    <property type="project" value="UniProtKB-KW"/>
</dbReference>
<dbReference type="Gene3D" id="3.40.50.10330">
    <property type="entry name" value="Probable inorganic polyphosphate/atp-NAD kinase, domain 1"/>
    <property type="match status" value="1"/>
</dbReference>
<keyword evidence="6" id="KW-0067">ATP-binding</keyword>
<feature type="binding site" evidence="6">
    <location>
        <position position="183"/>
    </location>
    <ligand>
        <name>NAD(+)</name>
        <dbReference type="ChEBI" id="CHEBI:57540"/>
    </ligand>
</feature>
<proteinExistence type="inferred from homology"/>
<keyword evidence="4 6" id="KW-0520">NAD</keyword>
<dbReference type="NCBIfam" id="NF003424">
    <property type="entry name" value="PRK04885.1"/>
    <property type="match status" value="1"/>
</dbReference>
<dbReference type="EMBL" id="DVMJ01000103">
    <property type="protein sequence ID" value="HIU14616.1"/>
    <property type="molecule type" value="Genomic_DNA"/>
</dbReference>
<dbReference type="GO" id="GO:0003951">
    <property type="term" value="F:NAD+ kinase activity"/>
    <property type="evidence" value="ECO:0007669"/>
    <property type="project" value="UniProtKB-UniRule"/>
</dbReference>
<keyword evidence="2 6" id="KW-0418">Kinase</keyword>
<reference evidence="7" key="1">
    <citation type="submission" date="2020-10" db="EMBL/GenBank/DDBJ databases">
        <authorList>
            <person name="Gilroy R."/>
        </authorList>
    </citation>
    <scope>NUCLEOTIDE SEQUENCE</scope>
    <source>
        <strain evidence="7">CHK195-11698</strain>
    </source>
</reference>
<accession>A0A9D1HQD8</accession>
<feature type="binding site" evidence="6">
    <location>
        <position position="146"/>
    </location>
    <ligand>
        <name>NAD(+)</name>
        <dbReference type="ChEBI" id="CHEBI:57540"/>
    </ligand>
</feature>
<protein>
    <recommendedName>
        <fullName evidence="6">NAD kinase</fullName>
        <ecNumber evidence="6">2.7.1.23</ecNumber>
    </recommendedName>
    <alternativeName>
        <fullName evidence="6">ATP-dependent NAD kinase</fullName>
    </alternativeName>
</protein>
<comment type="caution">
    <text evidence="6">Lacks conserved residue(s) required for the propagation of feature annotation.</text>
</comment>
<comment type="caution">
    <text evidence="7">The sequence shown here is derived from an EMBL/GenBank/DDBJ whole genome shotgun (WGS) entry which is preliminary data.</text>
</comment>
<comment type="cofactor">
    <cofactor evidence="6">
        <name>a divalent metal cation</name>
        <dbReference type="ChEBI" id="CHEBI:60240"/>
    </cofactor>
</comment>
<evidence type="ECO:0000256" key="6">
    <source>
        <dbReference type="HAMAP-Rule" id="MF_00361"/>
    </source>
</evidence>
<evidence type="ECO:0000256" key="3">
    <source>
        <dbReference type="ARBA" id="ARBA00022857"/>
    </source>
</evidence>
<dbReference type="GO" id="GO:0019674">
    <property type="term" value="P:NAD+ metabolic process"/>
    <property type="evidence" value="ECO:0007669"/>
    <property type="project" value="InterPro"/>
</dbReference>
<dbReference type="InterPro" id="IPR017438">
    <property type="entry name" value="ATP-NAD_kinase_N"/>
</dbReference>
<dbReference type="GO" id="GO:0051287">
    <property type="term" value="F:NAD binding"/>
    <property type="evidence" value="ECO:0007669"/>
    <property type="project" value="UniProtKB-ARBA"/>
</dbReference>
<feature type="binding site" evidence="6">
    <location>
        <position position="156"/>
    </location>
    <ligand>
        <name>NAD(+)</name>
        <dbReference type="ChEBI" id="CHEBI:57540"/>
    </ligand>
</feature>
<comment type="catalytic activity">
    <reaction evidence="5 6">
        <text>NAD(+) + ATP = ADP + NADP(+) + H(+)</text>
        <dbReference type="Rhea" id="RHEA:18629"/>
        <dbReference type="ChEBI" id="CHEBI:15378"/>
        <dbReference type="ChEBI" id="CHEBI:30616"/>
        <dbReference type="ChEBI" id="CHEBI:57540"/>
        <dbReference type="ChEBI" id="CHEBI:58349"/>
        <dbReference type="ChEBI" id="CHEBI:456216"/>
        <dbReference type="EC" id="2.7.1.23"/>
    </reaction>
</comment>
<keyword evidence="3 6" id="KW-0521">NADP</keyword>
<dbReference type="Proteomes" id="UP000824175">
    <property type="component" value="Unassembled WGS sequence"/>
</dbReference>
<evidence type="ECO:0000256" key="5">
    <source>
        <dbReference type="ARBA" id="ARBA00047925"/>
    </source>
</evidence>
<keyword evidence="6" id="KW-0547">Nucleotide-binding</keyword>
<sequence>MHKFMICFNEQNNKSREYAGLLMEAFASFMQYDPAHPDLVISVGGDRTMLDTIQAYVGQIETTYFVGLHTGNLGFYSDYKEDEWERLVEDVKYHHYEIARRNLLEVCVNGTSSQKYLALNEIRLEQNRHTLVLDVLINGEHLERFRGNGLCVSTPAGSTAYNRALGGSIVSCSIRSLQLAEIAGIHHNAYRSLENSLVLDDQTTITLIPVGQNQAVLGVDRLSFEMQHLHSLTVRVADCDAMFLRHPHFSLTQRLKKAFISEK</sequence>
<dbReference type="HAMAP" id="MF_00361">
    <property type="entry name" value="NAD_kinase"/>
    <property type="match status" value="1"/>
</dbReference>
<name>A0A9D1HQD8_9FIRM</name>
<evidence type="ECO:0000313" key="7">
    <source>
        <dbReference type="EMBL" id="HIU14616.1"/>
    </source>
</evidence>
<evidence type="ECO:0000256" key="1">
    <source>
        <dbReference type="ARBA" id="ARBA00022679"/>
    </source>
</evidence>
<keyword evidence="6" id="KW-0963">Cytoplasm</keyword>